<sequence>MTTQLDQRVPLPSLCRRRVWLILKPTLLLVALAAAVGIVKWGKAPRWVSETGMERTTSIRATNDASTIQTEHKKGVTKTPGISVRTEHLSVEDRVTGYLSEVHPMFYRFEQEQTAFAIAQLGEEAIPLLATVIEHDLLNGKKLEDLQRHVAFSALGEIGPASVPSLKALQEVDSESHYYYVAANTAIGRMEGDLSFLAGEYDVDWENMSSSVAQSQDFWMLPRIAPTEELLQKYIALLGHADATVRRYTLIALPPFREKLLPHAAVLSRFLNDTTICAEAVIALWATGDAPTRTVLKDKITSWSAAPDFQTKFLTVVSSPFCPGLDQELAARIRVVFDESKNDRIRIAAARILIDADPSWNPSQAELLRLMERVSHHDREGLFYILGKQELTIRKFLNEQRNPSQAVIERARKLLADAESTDSTFRDAAVRTIGAVDSYTHPLYVVLLSESRNSRVYGDWALGRYATGKWLPTWLRLRAYKSLVNQSPKTFYNEGYYSDSHLSDLKTMRPTVLQDCPELLGEYEVLVRFVESQKAERR</sequence>
<protein>
    <recommendedName>
        <fullName evidence="4">HEAT repeat protein</fullName>
    </recommendedName>
</protein>
<dbReference type="InterPro" id="IPR011989">
    <property type="entry name" value="ARM-like"/>
</dbReference>
<keyword evidence="1" id="KW-0472">Membrane</keyword>
<proteinExistence type="predicted"/>
<dbReference type="AlphaFoldDB" id="A0A5C5XF29"/>
<dbReference type="Proteomes" id="UP000316095">
    <property type="component" value="Unassembled WGS sequence"/>
</dbReference>
<evidence type="ECO:0000313" key="3">
    <source>
        <dbReference type="Proteomes" id="UP000316095"/>
    </source>
</evidence>
<evidence type="ECO:0008006" key="4">
    <source>
        <dbReference type="Google" id="ProtNLM"/>
    </source>
</evidence>
<dbReference type="EMBL" id="SJPG01000001">
    <property type="protein sequence ID" value="TWT61657.1"/>
    <property type="molecule type" value="Genomic_DNA"/>
</dbReference>
<comment type="caution">
    <text evidence="2">The sequence shown here is derived from an EMBL/GenBank/DDBJ whole genome shotgun (WGS) entry which is preliminary data.</text>
</comment>
<accession>A0A5C5XF29</accession>
<evidence type="ECO:0000313" key="2">
    <source>
        <dbReference type="EMBL" id="TWT61657.1"/>
    </source>
</evidence>
<keyword evidence="3" id="KW-1185">Reference proteome</keyword>
<keyword evidence="1" id="KW-0812">Transmembrane</keyword>
<organism evidence="2 3">
    <name type="scientific">Rubinisphaera italica</name>
    <dbReference type="NCBI Taxonomy" id="2527969"/>
    <lineage>
        <taxon>Bacteria</taxon>
        <taxon>Pseudomonadati</taxon>
        <taxon>Planctomycetota</taxon>
        <taxon>Planctomycetia</taxon>
        <taxon>Planctomycetales</taxon>
        <taxon>Planctomycetaceae</taxon>
        <taxon>Rubinisphaera</taxon>
    </lineage>
</organism>
<name>A0A5C5XF29_9PLAN</name>
<dbReference type="Gene3D" id="1.25.10.10">
    <property type="entry name" value="Leucine-rich Repeat Variant"/>
    <property type="match status" value="1"/>
</dbReference>
<reference evidence="2 3" key="1">
    <citation type="submission" date="2019-02" db="EMBL/GenBank/DDBJ databases">
        <title>Deep-cultivation of Planctomycetes and their phenomic and genomic characterization uncovers novel biology.</title>
        <authorList>
            <person name="Wiegand S."/>
            <person name="Jogler M."/>
            <person name="Boedeker C."/>
            <person name="Pinto D."/>
            <person name="Vollmers J."/>
            <person name="Rivas-Marin E."/>
            <person name="Kohn T."/>
            <person name="Peeters S.H."/>
            <person name="Heuer A."/>
            <person name="Rast P."/>
            <person name="Oberbeckmann S."/>
            <person name="Bunk B."/>
            <person name="Jeske O."/>
            <person name="Meyerdierks A."/>
            <person name="Storesund J.E."/>
            <person name="Kallscheuer N."/>
            <person name="Luecker S."/>
            <person name="Lage O.M."/>
            <person name="Pohl T."/>
            <person name="Merkel B.J."/>
            <person name="Hornburger P."/>
            <person name="Mueller R.-W."/>
            <person name="Bruemmer F."/>
            <person name="Labrenz M."/>
            <person name="Spormann A.M."/>
            <person name="Op Den Camp H."/>
            <person name="Overmann J."/>
            <person name="Amann R."/>
            <person name="Jetten M.S.M."/>
            <person name="Mascher T."/>
            <person name="Medema M.H."/>
            <person name="Devos D.P."/>
            <person name="Kaster A.-K."/>
            <person name="Ovreas L."/>
            <person name="Rohde M."/>
            <person name="Galperin M.Y."/>
            <person name="Jogler C."/>
        </authorList>
    </citation>
    <scope>NUCLEOTIDE SEQUENCE [LARGE SCALE GENOMIC DNA]</scope>
    <source>
        <strain evidence="2 3">Pan54</strain>
    </source>
</reference>
<dbReference type="RefSeq" id="WP_146503618.1">
    <property type="nucleotide sequence ID" value="NZ_SJPG01000001.1"/>
</dbReference>
<feature type="transmembrane region" description="Helical" evidence="1">
    <location>
        <begin position="21"/>
        <end position="41"/>
    </location>
</feature>
<evidence type="ECO:0000256" key="1">
    <source>
        <dbReference type="SAM" id="Phobius"/>
    </source>
</evidence>
<gene>
    <name evidence="2" type="ORF">Pan54_23940</name>
</gene>
<keyword evidence="1" id="KW-1133">Transmembrane helix</keyword>